<evidence type="ECO:0000256" key="1">
    <source>
        <dbReference type="ARBA" id="ARBA00022491"/>
    </source>
</evidence>
<feature type="domain" description="HTH merR-type" evidence="5">
    <location>
        <begin position="5"/>
        <end position="73"/>
    </location>
</feature>
<keyword evidence="2" id="KW-0805">Transcription regulation</keyword>
<sequence length="81" mass="9664">MKEKVMGIGVVCELTGLSERQIRYYEERQLISPDRTQGRTRKYSFEDVERIKEIQQKMMEGFNTFEIRQLAAKGRLKLKYS</sequence>
<evidence type="ECO:0000256" key="3">
    <source>
        <dbReference type="ARBA" id="ARBA00023125"/>
    </source>
</evidence>
<evidence type="ECO:0000256" key="2">
    <source>
        <dbReference type="ARBA" id="ARBA00023015"/>
    </source>
</evidence>
<dbReference type="PANTHER" id="PTHR30204:SF65">
    <property type="entry name" value="HTH-TYPE TRANSCRIPTIONAL REGULATOR TNRA"/>
    <property type="match status" value="1"/>
</dbReference>
<dbReference type="RefSeq" id="WP_076236816.1">
    <property type="nucleotide sequence ID" value="NZ_JAOQIO010000065.1"/>
</dbReference>
<dbReference type="Gene3D" id="1.10.1660.10">
    <property type="match status" value="1"/>
</dbReference>
<dbReference type="InterPro" id="IPR047057">
    <property type="entry name" value="MerR_fam"/>
</dbReference>
<keyword evidence="4" id="KW-0804">Transcription</keyword>
<accession>A0ABT2UGE7</accession>
<reference evidence="6 7" key="1">
    <citation type="submission" date="2022-09" db="EMBL/GenBank/DDBJ databases">
        <authorList>
            <person name="Han X.L."/>
            <person name="Wang Q."/>
            <person name="Lu T."/>
        </authorList>
    </citation>
    <scope>NUCLEOTIDE SEQUENCE [LARGE SCALE GENOMIC DNA]</scope>
    <source>
        <strain evidence="6 7">WQ 127069</strain>
    </source>
</reference>
<keyword evidence="1" id="KW-0678">Repressor</keyword>
<dbReference type="InterPro" id="IPR009061">
    <property type="entry name" value="DNA-bd_dom_put_sf"/>
</dbReference>
<dbReference type="Pfam" id="PF13411">
    <property type="entry name" value="MerR_1"/>
    <property type="match status" value="1"/>
</dbReference>
<dbReference type="SMART" id="SM00422">
    <property type="entry name" value="HTH_MERR"/>
    <property type="match status" value="1"/>
</dbReference>
<dbReference type="PROSITE" id="PS50937">
    <property type="entry name" value="HTH_MERR_2"/>
    <property type="match status" value="1"/>
</dbReference>
<comment type="caution">
    <text evidence="6">The sequence shown here is derived from an EMBL/GenBank/DDBJ whole genome shotgun (WGS) entry which is preliminary data.</text>
</comment>
<evidence type="ECO:0000313" key="7">
    <source>
        <dbReference type="Proteomes" id="UP001652445"/>
    </source>
</evidence>
<keyword evidence="3" id="KW-0238">DNA-binding</keyword>
<proteinExistence type="predicted"/>
<evidence type="ECO:0000259" key="5">
    <source>
        <dbReference type="PROSITE" id="PS50937"/>
    </source>
</evidence>
<dbReference type="PANTHER" id="PTHR30204">
    <property type="entry name" value="REDOX-CYCLING DRUG-SENSING TRANSCRIPTIONAL ACTIVATOR SOXR"/>
    <property type="match status" value="1"/>
</dbReference>
<dbReference type="SUPFAM" id="SSF46955">
    <property type="entry name" value="Putative DNA-binding domain"/>
    <property type="match status" value="1"/>
</dbReference>
<evidence type="ECO:0000313" key="6">
    <source>
        <dbReference type="EMBL" id="MCU6793718.1"/>
    </source>
</evidence>
<gene>
    <name evidence="6" type="ORF">OB236_16550</name>
</gene>
<keyword evidence="7" id="KW-1185">Reference proteome</keyword>
<protein>
    <submittedName>
        <fullName evidence="6">MerR family transcriptional regulator</fullName>
    </submittedName>
</protein>
<evidence type="ECO:0000256" key="4">
    <source>
        <dbReference type="ARBA" id="ARBA00023163"/>
    </source>
</evidence>
<dbReference type="Proteomes" id="UP001652445">
    <property type="component" value="Unassembled WGS sequence"/>
</dbReference>
<name>A0ABT2UGE7_9BACL</name>
<dbReference type="InterPro" id="IPR000551">
    <property type="entry name" value="MerR-type_HTH_dom"/>
</dbReference>
<dbReference type="EMBL" id="JAOQIO010000065">
    <property type="protein sequence ID" value="MCU6793718.1"/>
    <property type="molecule type" value="Genomic_DNA"/>
</dbReference>
<organism evidence="6 7">
    <name type="scientific">Paenibacillus baimaensis</name>
    <dbReference type="NCBI Taxonomy" id="2982185"/>
    <lineage>
        <taxon>Bacteria</taxon>
        <taxon>Bacillati</taxon>
        <taxon>Bacillota</taxon>
        <taxon>Bacilli</taxon>
        <taxon>Bacillales</taxon>
        <taxon>Paenibacillaceae</taxon>
        <taxon>Paenibacillus</taxon>
    </lineage>
</organism>